<feature type="transmembrane region" description="Helical" evidence="5">
    <location>
        <begin position="23"/>
        <end position="50"/>
    </location>
</feature>
<dbReference type="InterPro" id="IPR003339">
    <property type="entry name" value="ABC/ECF_trnsptr_transmembrane"/>
</dbReference>
<evidence type="ECO:0000256" key="5">
    <source>
        <dbReference type="SAM" id="Phobius"/>
    </source>
</evidence>
<name>A0ABW8T9W3_9CLOT</name>
<dbReference type="PANTHER" id="PTHR33514">
    <property type="entry name" value="PROTEIN ABCI12, CHLOROPLASTIC"/>
    <property type="match status" value="1"/>
</dbReference>
<sequence length="258" mass="29038">MKTLSLYEKKDTAIHKIDPITKVLYIILVIAVPIILPSKIISIVFLFLTLMILCMGKVLKRVVPIIGFSFIVLVSVIVIQGLFRAGNKTELFKLGSLVFYKEGLSYAFEICLRVLNILSSVSILILTTKPSDLIEAFVRRGLSPKIGYVLSSVLQLIPQMTSTMSKITDAQRSRGMETEGNIIVRLKAFLPLIAPATMNSLTSTRERSMALEVRAFDSKVKKTFLNEEEFSYGSKFVRLAIVIIFAAAIIWRIFIWKR</sequence>
<keyword evidence="2 5" id="KW-0812">Transmembrane</keyword>
<feature type="transmembrane region" description="Helical" evidence="5">
    <location>
        <begin position="62"/>
        <end position="83"/>
    </location>
</feature>
<comment type="caution">
    <text evidence="6">The sequence shown here is derived from an EMBL/GenBank/DDBJ whole genome shotgun (WGS) entry which is preliminary data.</text>
</comment>
<dbReference type="RefSeq" id="WP_406785648.1">
    <property type="nucleotide sequence ID" value="NZ_JBJIAA010000001.1"/>
</dbReference>
<evidence type="ECO:0000256" key="3">
    <source>
        <dbReference type="ARBA" id="ARBA00022989"/>
    </source>
</evidence>
<protein>
    <submittedName>
        <fullName evidence="6">Energy-coupling factor transporter transmembrane component T family protein</fullName>
    </submittedName>
</protein>
<keyword evidence="4 5" id="KW-0472">Membrane</keyword>
<dbReference type="Pfam" id="PF02361">
    <property type="entry name" value="CbiQ"/>
    <property type="match status" value="1"/>
</dbReference>
<evidence type="ECO:0000256" key="2">
    <source>
        <dbReference type="ARBA" id="ARBA00022692"/>
    </source>
</evidence>
<keyword evidence="3 5" id="KW-1133">Transmembrane helix</keyword>
<evidence type="ECO:0000256" key="1">
    <source>
        <dbReference type="ARBA" id="ARBA00004141"/>
    </source>
</evidence>
<accession>A0ABW8T9W3</accession>
<evidence type="ECO:0000256" key="4">
    <source>
        <dbReference type="ARBA" id="ARBA00023136"/>
    </source>
</evidence>
<keyword evidence="7" id="KW-1185">Reference proteome</keyword>
<organism evidence="6 7">
    <name type="scientific">Clostridium neuense</name>
    <dbReference type="NCBI Taxonomy" id="1728934"/>
    <lineage>
        <taxon>Bacteria</taxon>
        <taxon>Bacillati</taxon>
        <taxon>Bacillota</taxon>
        <taxon>Clostridia</taxon>
        <taxon>Eubacteriales</taxon>
        <taxon>Clostridiaceae</taxon>
        <taxon>Clostridium</taxon>
    </lineage>
</organism>
<reference evidence="6 7" key="1">
    <citation type="submission" date="2024-11" db="EMBL/GenBank/DDBJ databases">
        <authorList>
            <person name="Heng Y.C."/>
            <person name="Lim A.C.H."/>
            <person name="Lee J.K.Y."/>
            <person name="Kittelmann S."/>
        </authorList>
    </citation>
    <scope>NUCLEOTIDE SEQUENCE [LARGE SCALE GENOMIC DNA]</scope>
    <source>
        <strain evidence="6 7">WILCCON 0114</strain>
    </source>
</reference>
<proteinExistence type="predicted"/>
<evidence type="ECO:0000313" key="6">
    <source>
        <dbReference type="EMBL" id="MFL0248972.1"/>
    </source>
</evidence>
<dbReference type="EMBL" id="JBJIAA010000001">
    <property type="protein sequence ID" value="MFL0248972.1"/>
    <property type="molecule type" value="Genomic_DNA"/>
</dbReference>
<gene>
    <name evidence="6" type="ORF">ACJDT4_00940</name>
</gene>
<evidence type="ECO:0000313" key="7">
    <source>
        <dbReference type="Proteomes" id="UP001623592"/>
    </source>
</evidence>
<comment type="subcellular location">
    <subcellularLocation>
        <location evidence="1">Membrane</location>
        <topology evidence="1">Multi-pass membrane protein</topology>
    </subcellularLocation>
</comment>
<feature type="transmembrane region" description="Helical" evidence="5">
    <location>
        <begin position="236"/>
        <end position="255"/>
    </location>
</feature>
<dbReference type="CDD" id="cd16914">
    <property type="entry name" value="EcfT"/>
    <property type="match status" value="1"/>
</dbReference>
<dbReference type="PANTHER" id="PTHR33514:SF13">
    <property type="entry name" value="PROTEIN ABCI12, CHLOROPLASTIC"/>
    <property type="match status" value="1"/>
</dbReference>
<dbReference type="Proteomes" id="UP001623592">
    <property type="component" value="Unassembled WGS sequence"/>
</dbReference>